<comment type="subcellular location">
    <subcellularLocation>
        <location evidence="1">Cytoplasm</location>
    </subcellularLocation>
</comment>
<dbReference type="Pfam" id="PF02170">
    <property type="entry name" value="PAZ"/>
    <property type="match status" value="1"/>
</dbReference>
<reference evidence="11 12" key="1">
    <citation type="submission" date="2017-06" db="EMBL/GenBank/DDBJ databases">
        <title>A platform for efficient transgenesis in Macrostomum lignano, a flatworm model organism for stem cell research.</title>
        <authorList>
            <person name="Berezikov E."/>
        </authorList>
    </citation>
    <scope>NUCLEOTIDE SEQUENCE [LARGE SCALE GENOMIC DNA]</scope>
    <source>
        <strain evidence="11">DV1</strain>
        <tissue evidence="11">Whole organism</tissue>
    </source>
</reference>
<dbReference type="PROSITE" id="PS50821">
    <property type="entry name" value="PAZ"/>
    <property type="match status" value="1"/>
</dbReference>
<dbReference type="InterPro" id="IPR036085">
    <property type="entry name" value="PAZ_dom_sf"/>
</dbReference>
<dbReference type="Gene3D" id="3.30.420.10">
    <property type="entry name" value="Ribonuclease H-like superfamily/Ribonuclease H"/>
    <property type="match status" value="1"/>
</dbReference>
<dbReference type="Pfam" id="PF02171">
    <property type="entry name" value="Piwi"/>
    <property type="match status" value="1"/>
</dbReference>
<dbReference type="SMART" id="SM00949">
    <property type="entry name" value="PAZ"/>
    <property type="match status" value="1"/>
</dbReference>
<feature type="compositionally biased region" description="Polar residues" evidence="8">
    <location>
        <begin position="1"/>
        <end position="11"/>
    </location>
</feature>
<dbReference type="InterPro" id="IPR003165">
    <property type="entry name" value="Piwi"/>
</dbReference>
<dbReference type="Pfam" id="PF08699">
    <property type="entry name" value="ArgoL1"/>
    <property type="match status" value="1"/>
</dbReference>
<keyword evidence="5" id="KW-0694">RNA-binding</keyword>
<feature type="domain" description="Piwi" evidence="10">
    <location>
        <begin position="596"/>
        <end position="892"/>
    </location>
</feature>
<feature type="compositionally biased region" description="Low complexity" evidence="8">
    <location>
        <begin position="84"/>
        <end position="96"/>
    </location>
</feature>
<dbReference type="FunFam" id="3.30.420.10:FF:000014">
    <property type="entry name" value="Piwi-like RNA-mediated gene silencing 1"/>
    <property type="match status" value="1"/>
</dbReference>
<keyword evidence="2" id="KW-0217">Developmental protein</keyword>
<dbReference type="STRING" id="282301.A0A267DUK4"/>
<dbReference type="CDD" id="cd02845">
    <property type="entry name" value="PAZ_piwi_like"/>
    <property type="match status" value="1"/>
</dbReference>
<organism evidence="11 12">
    <name type="scientific">Macrostomum lignano</name>
    <dbReference type="NCBI Taxonomy" id="282301"/>
    <lineage>
        <taxon>Eukaryota</taxon>
        <taxon>Metazoa</taxon>
        <taxon>Spiralia</taxon>
        <taxon>Lophotrochozoa</taxon>
        <taxon>Platyhelminthes</taxon>
        <taxon>Rhabditophora</taxon>
        <taxon>Macrostomorpha</taxon>
        <taxon>Macrostomida</taxon>
        <taxon>Macrostomidae</taxon>
        <taxon>Macrostomum</taxon>
    </lineage>
</organism>
<dbReference type="PANTHER" id="PTHR22891">
    <property type="entry name" value="EUKARYOTIC TRANSLATION INITIATION FACTOR 2C"/>
    <property type="match status" value="1"/>
</dbReference>
<evidence type="ECO:0000256" key="4">
    <source>
        <dbReference type="ARBA" id="ARBA00022782"/>
    </source>
</evidence>
<evidence type="ECO:0000256" key="3">
    <source>
        <dbReference type="ARBA" id="ARBA00022490"/>
    </source>
</evidence>
<dbReference type="InterPro" id="IPR036397">
    <property type="entry name" value="RNaseH_sf"/>
</dbReference>
<protein>
    <submittedName>
        <fullName evidence="11">Uncharacterized protein</fullName>
    </submittedName>
</protein>
<feature type="compositionally biased region" description="Basic and acidic residues" evidence="8">
    <location>
        <begin position="405"/>
        <end position="416"/>
    </location>
</feature>
<evidence type="ECO:0000259" key="9">
    <source>
        <dbReference type="PROSITE" id="PS50821"/>
    </source>
</evidence>
<name>A0A267DUK4_9PLAT</name>
<dbReference type="FunFam" id="2.170.260.10:FF:000003">
    <property type="entry name" value="Piwi-like RNA-mediated gene silencing 2"/>
    <property type="match status" value="1"/>
</dbReference>
<dbReference type="Proteomes" id="UP000215902">
    <property type="component" value="Unassembled WGS sequence"/>
</dbReference>
<keyword evidence="6" id="KW-0943">RNA-mediated gene silencing</keyword>
<dbReference type="SMART" id="SM01163">
    <property type="entry name" value="DUF1785"/>
    <property type="match status" value="1"/>
</dbReference>
<sequence length="906" mass="100717">QQSKLLSMSQQPKGRGRARGRSGPRPEEVSSGASFAPAPAAPAPAPVAAARPAPPPGLSAQAGVAGPPGDQQNTGRGVGRAVERGGAAQQAGDPGQLSERMAGLRVGGEASGDRGGLQRKLLRFQLANVRPEGAAGKKGSSGAPVQVMTNFVRINTEDKWCAYQLAADFRPMLGAKPLREKLLNDAQQVPKPFVYDGGCLYTKQPLAPAEGVKFAASIKSWSGEVAIRQVGVIEKNTPQWLHLMNVVLGKTQSHLNMQMVGRNFYYPDQATKLPQHRMEVWPGFEMAIKPSDGPLMLHVDVSHKIIHMSTVLDVMYDMYNRNPGNFQAAATDALVGQIVLTRHNNKTYRIDAIEWDKRVTETFPRYNKSTRQSEEISLAQYFAQTYNVNLSDSEQPILMSKPRKRDLPPTKGGRREQAENVLLPPEVCFMTGLTDEMRADRNLMKDLATFTRIDPSTRCGKLVKFASTMAQNRECQRVLGEFGLAVAPNAVEATARQLAPETVQMTKPIRVDPERADWDNALKGNGMFQPVNCKNWIFVYSQRDEQAAADFCQKLSRASQSLGMSFGEPYVLAVAQDRDQLWVKTIEENIDQGLDLVFCLLPSNKKQRYDSIKRLCYVNKPVPSQCVLTKTIRNPAKVMSVATKVALQISCKLGGVAWAVSIPMKRTMIVGMDTYHDKRQSVSVQGIVFSLNETFTQYYSYSPIVKGGKAELHNRLEVGFNLALQKFREKNGDLPTRIILYRDGVGDSMLEEVKNSELLQLKQSLSKIYGERMSSLGFKAIVVKKLVSSRMFRKQGSQLRNPAPGTVLDDVITMPNYVDFFLVSQYVNQGTVTPTHYNMIEDVNDANIKPDQVQQLTYKLTHLYFNWPGTIRVPAPCHYAHRLAYLVGQNLMEEPSPQICDRLFFL</sequence>
<keyword evidence="4" id="KW-0221">Differentiation</keyword>
<evidence type="ECO:0000256" key="5">
    <source>
        <dbReference type="ARBA" id="ARBA00022884"/>
    </source>
</evidence>
<evidence type="ECO:0000256" key="6">
    <source>
        <dbReference type="ARBA" id="ARBA00023158"/>
    </source>
</evidence>
<dbReference type="GO" id="GO:0003723">
    <property type="term" value="F:RNA binding"/>
    <property type="evidence" value="ECO:0007669"/>
    <property type="project" value="UniProtKB-KW"/>
</dbReference>
<keyword evidence="3" id="KW-0963">Cytoplasm</keyword>
<dbReference type="SUPFAM" id="SSF53098">
    <property type="entry name" value="Ribonuclease H-like"/>
    <property type="match status" value="1"/>
</dbReference>
<dbReference type="SUPFAM" id="SSF101690">
    <property type="entry name" value="PAZ domain"/>
    <property type="match status" value="1"/>
</dbReference>
<feature type="region of interest" description="Disordered" evidence="8">
    <location>
        <begin position="1"/>
        <end position="98"/>
    </location>
</feature>
<evidence type="ECO:0000256" key="1">
    <source>
        <dbReference type="ARBA" id="ARBA00004496"/>
    </source>
</evidence>
<evidence type="ECO:0000259" key="10">
    <source>
        <dbReference type="PROSITE" id="PS50822"/>
    </source>
</evidence>
<feature type="region of interest" description="Disordered" evidence="8">
    <location>
        <begin position="393"/>
        <end position="416"/>
    </location>
</feature>
<comment type="similarity">
    <text evidence="7">Belongs to the argonaute family. Piwi subfamily.</text>
</comment>
<dbReference type="PROSITE" id="PS50822">
    <property type="entry name" value="PIWI"/>
    <property type="match status" value="1"/>
</dbReference>
<feature type="non-terminal residue" evidence="11">
    <location>
        <position position="1"/>
    </location>
</feature>
<feature type="domain" description="PAZ" evidence="9">
    <location>
        <begin position="310"/>
        <end position="432"/>
    </location>
</feature>
<dbReference type="GO" id="GO:0030154">
    <property type="term" value="P:cell differentiation"/>
    <property type="evidence" value="ECO:0007669"/>
    <property type="project" value="UniProtKB-KW"/>
</dbReference>
<evidence type="ECO:0000313" key="11">
    <source>
        <dbReference type="EMBL" id="PAA52334.1"/>
    </source>
</evidence>
<dbReference type="Gene3D" id="2.170.260.10">
    <property type="entry name" value="paz domain"/>
    <property type="match status" value="1"/>
</dbReference>
<proteinExistence type="inferred from homology"/>
<gene>
    <name evidence="11" type="ORF">BOX15_Mlig034222g2</name>
</gene>
<evidence type="ECO:0000313" key="12">
    <source>
        <dbReference type="Proteomes" id="UP000215902"/>
    </source>
</evidence>
<evidence type="ECO:0000256" key="8">
    <source>
        <dbReference type="SAM" id="MobiDB-lite"/>
    </source>
</evidence>
<keyword evidence="12" id="KW-1185">Reference proteome</keyword>
<comment type="caution">
    <text evidence="11">The sequence shown here is derived from an EMBL/GenBank/DDBJ whole genome shotgun (WGS) entry which is preliminary data.</text>
</comment>
<dbReference type="GO" id="GO:0031047">
    <property type="term" value="P:regulatory ncRNA-mediated gene silencing"/>
    <property type="evidence" value="ECO:0007669"/>
    <property type="project" value="UniProtKB-KW"/>
</dbReference>
<evidence type="ECO:0000256" key="2">
    <source>
        <dbReference type="ARBA" id="ARBA00022473"/>
    </source>
</evidence>
<dbReference type="CDD" id="cd04658">
    <property type="entry name" value="Piwi_piwi-like_Euk"/>
    <property type="match status" value="1"/>
</dbReference>
<dbReference type="GO" id="GO:0005737">
    <property type="term" value="C:cytoplasm"/>
    <property type="evidence" value="ECO:0007669"/>
    <property type="project" value="UniProtKB-SubCell"/>
</dbReference>
<dbReference type="SMART" id="SM00950">
    <property type="entry name" value="Piwi"/>
    <property type="match status" value="1"/>
</dbReference>
<accession>A0A267DUK4</accession>
<dbReference type="EMBL" id="NIVC01003260">
    <property type="protein sequence ID" value="PAA52334.1"/>
    <property type="molecule type" value="Genomic_DNA"/>
</dbReference>
<evidence type="ECO:0000256" key="7">
    <source>
        <dbReference type="ARBA" id="ARBA00038291"/>
    </source>
</evidence>
<dbReference type="Gene3D" id="3.40.50.2300">
    <property type="match status" value="1"/>
</dbReference>
<dbReference type="InterPro" id="IPR003100">
    <property type="entry name" value="PAZ_dom"/>
</dbReference>
<dbReference type="InterPro" id="IPR014811">
    <property type="entry name" value="ArgoL1"/>
</dbReference>
<dbReference type="InterPro" id="IPR012337">
    <property type="entry name" value="RNaseH-like_sf"/>
</dbReference>
<dbReference type="AlphaFoldDB" id="A0A267DUK4"/>
<dbReference type="OrthoDB" id="445936at2759"/>